<evidence type="ECO:0000313" key="3">
    <source>
        <dbReference type="WBParaSite" id="ASIM_0000170501-mRNA-1"/>
    </source>
</evidence>
<protein>
    <submittedName>
        <fullName evidence="1 3">Uncharacterized protein</fullName>
    </submittedName>
</protein>
<dbReference type="Proteomes" id="UP000267096">
    <property type="component" value="Unassembled WGS sequence"/>
</dbReference>
<organism evidence="3">
    <name type="scientific">Anisakis simplex</name>
    <name type="common">Herring worm</name>
    <dbReference type="NCBI Taxonomy" id="6269"/>
    <lineage>
        <taxon>Eukaryota</taxon>
        <taxon>Metazoa</taxon>
        <taxon>Ecdysozoa</taxon>
        <taxon>Nematoda</taxon>
        <taxon>Chromadorea</taxon>
        <taxon>Rhabditida</taxon>
        <taxon>Spirurina</taxon>
        <taxon>Ascaridomorpha</taxon>
        <taxon>Ascaridoidea</taxon>
        <taxon>Anisakidae</taxon>
        <taxon>Anisakis</taxon>
        <taxon>Anisakis simplex complex</taxon>
    </lineage>
</organism>
<dbReference type="EMBL" id="UYRR01001744">
    <property type="protein sequence ID" value="VDK18917.1"/>
    <property type="molecule type" value="Genomic_DNA"/>
</dbReference>
<reference evidence="1 2" key="2">
    <citation type="submission" date="2018-11" db="EMBL/GenBank/DDBJ databases">
        <authorList>
            <consortium name="Pathogen Informatics"/>
        </authorList>
    </citation>
    <scope>NUCLEOTIDE SEQUENCE [LARGE SCALE GENOMIC DNA]</scope>
</reference>
<sequence length="176" mass="20451">MGKRRGNRTEPLIPKSLKANITSKMREEKDAEEIFENAFVPVIRYDRKQEPLRGQLEKVFDEVQKPELRIVNDIQMTKMISGKFLNIQSKQIVPDENIYANYEIEQSKKLLKDMISEYFNNKEDTVELTLKISRQNQYPIIHIQLEPSLLSTSMHSTVLDSDNLLVPSSDSSTHNQ</sequence>
<evidence type="ECO:0000313" key="1">
    <source>
        <dbReference type="EMBL" id="VDK18917.1"/>
    </source>
</evidence>
<dbReference type="OrthoDB" id="5818055at2759"/>
<evidence type="ECO:0000313" key="2">
    <source>
        <dbReference type="Proteomes" id="UP000267096"/>
    </source>
</evidence>
<accession>A0A0M3J2E7</accession>
<proteinExistence type="predicted"/>
<reference evidence="3" key="1">
    <citation type="submission" date="2017-02" db="UniProtKB">
        <authorList>
            <consortium name="WormBaseParasite"/>
        </authorList>
    </citation>
    <scope>IDENTIFICATION</scope>
</reference>
<keyword evidence="2" id="KW-1185">Reference proteome</keyword>
<dbReference type="WBParaSite" id="ASIM_0000170501-mRNA-1">
    <property type="protein sequence ID" value="ASIM_0000170501-mRNA-1"/>
    <property type="gene ID" value="ASIM_0000170501"/>
</dbReference>
<gene>
    <name evidence="1" type="ORF">ASIM_LOCUS1582</name>
</gene>
<dbReference type="AlphaFoldDB" id="A0A0M3J2E7"/>
<name>A0A0M3J2E7_ANISI</name>